<name>A0A564JYG3_9ENTR</name>
<dbReference type="RefSeq" id="WP_057071973.1">
    <property type="nucleotide sequence ID" value="NZ_CABGHF010000011.1"/>
</dbReference>
<gene>
    <name evidence="1" type="ORF">SB6408_04983</name>
</gene>
<sequence length="116" mass="12812">MTKLGFVAKGMVENRTKAKRRKAPVSLGAVVLRGSAVVRGTATLYVGEQANVLRVTAVHGQSKKIHGRHWTAKLAQQKVDAPKINMISAEASSELSFRMLSTLDDRMKEEQFDVFE</sequence>
<evidence type="ECO:0000313" key="2">
    <source>
        <dbReference type="Proteomes" id="UP000318370"/>
    </source>
</evidence>
<accession>A0A564JYG3</accession>
<dbReference type="AlphaFoldDB" id="A0A564JYG3"/>
<protein>
    <submittedName>
        <fullName evidence="1">Uncharacterized protein</fullName>
    </submittedName>
</protein>
<reference evidence="1 2" key="1">
    <citation type="submission" date="2019-07" db="EMBL/GenBank/DDBJ databases">
        <authorList>
            <person name="Brisse S."/>
            <person name="Rodrigues C."/>
            <person name="Thorpe H."/>
        </authorList>
    </citation>
    <scope>NUCLEOTIDE SEQUENCE [LARGE SCALE GENOMIC DNA]</scope>
    <source>
        <strain evidence="1">SB6408</strain>
    </source>
</reference>
<evidence type="ECO:0000313" key="1">
    <source>
        <dbReference type="EMBL" id="VUS61423.1"/>
    </source>
</evidence>
<proteinExistence type="predicted"/>
<organism evidence="1 2">
    <name type="scientific">Klebsiella spallanzanii</name>
    <dbReference type="NCBI Taxonomy" id="2587528"/>
    <lineage>
        <taxon>Bacteria</taxon>
        <taxon>Pseudomonadati</taxon>
        <taxon>Pseudomonadota</taxon>
        <taxon>Gammaproteobacteria</taxon>
        <taxon>Enterobacterales</taxon>
        <taxon>Enterobacteriaceae</taxon>
        <taxon>Klebsiella/Raoultella group</taxon>
        <taxon>Klebsiella</taxon>
    </lineage>
</organism>
<dbReference type="EMBL" id="CABGHF010000011">
    <property type="protein sequence ID" value="VUS61423.1"/>
    <property type="molecule type" value="Genomic_DNA"/>
</dbReference>
<dbReference type="Proteomes" id="UP000318370">
    <property type="component" value="Unassembled WGS sequence"/>
</dbReference>